<sequence>MALAGGLDALVDSMLDGRLTTPREVIADREERLFIHSLKRRMGYTPPFSHFENEVIEMNSLFSAIYSHRSLGIMDAAMKAFSGGSAGEKAFTEFGIRYASTFLKNATMLPDENKLRYAALYISSVYIILGEIKH</sequence>
<comment type="caution">
    <text evidence="1">The sequence shown here is derived from an EMBL/GenBank/DDBJ whole genome shotgun (WGS) entry which is preliminary data.</text>
</comment>
<protein>
    <submittedName>
        <fullName evidence="1">Uncharacterized protein</fullName>
    </submittedName>
</protein>
<evidence type="ECO:0000313" key="2">
    <source>
        <dbReference type="Proteomes" id="UP000078486"/>
    </source>
</evidence>
<dbReference type="EMBL" id="LRRQ01000089">
    <property type="protein sequence ID" value="OAM89556.1"/>
    <property type="molecule type" value="Genomic_DNA"/>
</dbReference>
<gene>
    <name evidence="1" type="ORF">AW736_12855</name>
</gene>
<dbReference type="Proteomes" id="UP000078486">
    <property type="component" value="Unassembled WGS sequence"/>
</dbReference>
<proteinExistence type="predicted"/>
<reference evidence="1 2" key="1">
    <citation type="submission" date="2016-01" db="EMBL/GenBank/DDBJ databases">
        <title>High potential of lignocellulose degradation of a new Verrucomicrobia species.</title>
        <authorList>
            <person name="Wang Y."/>
            <person name="Shi Y."/>
            <person name="Qiu Z."/>
            <person name="Liu S."/>
            <person name="Yang H."/>
        </authorList>
    </citation>
    <scope>NUCLEOTIDE SEQUENCE [LARGE SCALE GENOMIC DNA]</scope>
    <source>
        <strain evidence="1 2">TSB47</strain>
    </source>
</reference>
<organism evidence="1 2">
    <name type="scientific">Termitidicoccus mucosus</name>
    <dbReference type="NCBI Taxonomy" id="1184151"/>
    <lineage>
        <taxon>Bacteria</taxon>
        <taxon>Pseudomonadati</taxon>
        <taxon>Verrucomicrobiota</taxon>
        <taxon>Opitutia</taxon>
        <taxon>Opitutales</taxon>
        <taxon>Opitutaceae</taxon>
        <taxon>Termitidicoccus</taxon>
    </lineage>
</organism>
<accession>A0A178IKC0</accession>
<keyword evidence="2" id="KW-1185">Reference proteome</keyword>
<evidence type="ECO:0000313" key="1">
    <source>
        <dbReference type="EMBL" id="OAM89556.1"/>
    </source>
</evidence>
<name>A0A178IKC0_9BACT</name>
<dbReference type="AlphaFoldDB" id="A0A178IKC0"/>